<evidence type="ECO:0000313" key="2">
    <source>
        <dbReference type="Proteomes" id="UP000238479"/>
    </source>
</evidence>
<name>A0A2P6PFF1_ROSCH</name>
<dbReference type="AlphaFoldDB" id="A0A2P6PFF1"/>
<evidence type="ECO:0000313" key="1">
    <source>
        <dbReference type="EMBL" id="PRQ20655.1"/>
    </source>
</evidence>
<proteinExistence type="predicted"/>
<organism evidence="1 2">
    <name type="scientific">Rosa chinensis</name>
    <name type="common">China rose</name>
    <dbReference type="NCBI Taxonomy" id="74649"/>
    <lineage>
        <taxon>Eukaryota</taxon>
        <taxon>Viridiplantae</taxon>
        <taxon>Streptophyta</taxon>
        <taxon>Embryophyta</taxon>
        <taxon>Tracheophyta</taxon>
        <taxon>Spermatophyta</taxon>
        <taxon>Magnoliopsida</taxon>
        <taxon>eudicotyledons</taxon>
        <taxon>Gunneridae</taxon>
        <taxon>Pentapetalae</taxon>
        <taxon>rosids</taxon>
        <taxon>fabids</taxon>
        <taxon>Rosales</taxon>
        <taxon>Rosaceae</taxon>
        <taxon>Rosoideae</taxon>
        <taxon>Rosoideae incertae sedis</taxon>
        <taxon>Rosa</taxon>
    </lineage>
</organism>
<accession>A0A2P6PFF1</accession>
<dbReference type="EMBL" id="PDCK01000045">
    <property type="protein sequence ID" value="PRQ20655.1"/>
    <property type="molecule type" value="Genomic_DNA"/>
</dbReference>
<gene>
    <name evidence="1" type="ORF">RchiOBHm_Chr7g0230511</name>
</gene>
<sequence>MIKERMGFEHTTTLFVFMTEKRERISEGKKGGKNKVATYKWSILKWFVVSCDRWNQ</sequence>
<protein>
    <submittedName>
        <fullName evidence="1">Uncharacterized protein</fullName>
    </submittedName>
</protein>
<dbReference type="Proteomes" id="UP000238479">
    <property type="component" value="Chromosome 7"/>
</dbReference>
<reference evidence="1 2" key="1">
    <citation type="journal article" date="2018" name="Nat. Genet.">
        <title>The Rosa genome provides new insights in the design of modern roses.</title>
        <authorList>
            <person name="Bendahmane M."/>
        </authorList>
    </citation>
    <scope>NUCLEOTIDE SEQUENCE [LARGE SCALE GENOMIC DNA]</scope>
    <source>
        <strain evidence="2">cv. Old Blush</strain>
    </source>
</reference>
<comment type="caution">
    <text evidence="1">The sequence shown here is derived from an EMBL/GenBank/DDBJ whole genome shotgun (WGS) entry which is preliminary data.</text>
</comment>
<dbReference type="Gramene" id="PRQ20655">
    <property type="protein sequence ID" value="PRQ20655"/>
    <property type="gene ID" value="RchiOBHm_Chr7g0230511"/>
</dbReference>
<keyword evidence="2" id="KW-1185">Reference proteome</keyword>